<feature type="region of interest" description="Disordered" evidence="1">
    <location>
        <begin position="195"/>
        <end position="219"/>
    </location>
</feature>
<evidence type="ECO:0000259" key="3">
    <source>
        <dbReference type="Pfam" id="PF05754"/>
    </source>
</evidence>
<feature type="domain" description="DUF834" evidence="3">
    <location>
        <begin position="199"/>
        <end position="251"/>
    </location>
</feature>
<sequence length="297" mass="32311">MASAPLPQAAQLGYKPNVFSFWILYLQLRYQGIGHSKQIGHNKGIGSHHPVTFENKCTVETNREFKYRINMLKGLFGICVTCLAIIDLQLIFLITSDALTNLRNDGNDKIFILEKFSNLNHLKRIYGYLDMFFRRFNLLKEIGKGEDDDVSTMSSKMAGSGGNLAGARVIGRDFGEHLREENDETNPMVLTKASHDNRRRPATTQEAAAARLNGGDGAPVAGGERGRAAGLLHPLAHLLAAAASGGDGRSGAAARLASAGGGGGLTRRRRRATMHGRPRERGQTKEGDEVVLFIALD</sequence>
<dbReference type="AlphaFoldDB" id="A0A679BDV8"/>
<feature type="compositionally biased region" description="Basic and acidic residues" evidence="1">
    <location>
        <begin position="277"/>
        <end position="287"/>
    </location>
</feature>
<feature type="region of interest" description="Disordered" evidence="1">
    <location>
        <begin position="244"/>
        <end position="287"/>
    </location>
</feature>
<protein>
    <submittedName>
        <fullName evidence="4">Retrotransposon protein-like</fullName>
    </submittedName>
</protein>
<evidence type="ECO:0000256" key="2">
    <source>
        <dbReference type="SAM" id="Phobius"/>
    </source>
</evidence>
<reference evidence="4" key="2">
    <citation type="submission" date="2018-08" db="EMBL/GenBank/DDBJ databases">
        <title>Oryza nivara genomic DNA, chromosome 11, BAC clone:BBa0106C08.</title>
        <authorList>
            <person name="Wu J."/>
            <person name="Kanamori H."/>
        </authorList>
    </citation>
    <scope>NUCLEOTIDE SEQUENCE</scope>
    <source>
        <strain evidence="4">W0106</strain>
    </source>
</reference>
<name>A0A679BDV8_ORYNI</name>
<feature type="compositionally biased region" description="Basic residues" evidence="1">
    <location>
        <begin position="266"/>
        <end position="276"/>
    </location>
</feature>
<organism evidence="4">
    <name type="scientific">Oryza nivara</name>
    <name type="common">Indian wild rice</name>
    <name type="synonym">Oryza sativa f. spontanea</name>
    <dbReference type="NCBI Taxonomy" id="4536"/>
    <lineage>
        <taxon>Eukaryota</taxon>
        <taxon>Viridiplantae</taxon>
        <taxon>Streptophyta</taxon>
        <taxon>Embryophyta</taxon>
        <taxon>Tracheophyta</taxon>
        <taxon>Spermatophyta</taxon>
        <taxon>Magnoliopsida</taxon>
        <taxon>Liliopsida</taxon>
        <taxon>Poales</taxon>
        <taxon>Poaceae</taxon>
        <taxon>BOP clade</taxon>
        <taxon>Oryzoideae</taxon>
        <taxon>Oryzeae</taxon>
        <taxon>Oryzinae</taxon>
        <taxon>Oryza</taxon>
    </lineage>
</organism>
<evidence type="ECO:0000313" key="5">
    <source>
        <dbReference type="EMBL" id="BBF89799.1"/>
    </source>
</evidence>
<proteinExistence type="predicted"/>
<feature type="transmembrane region" description="Helical" evidence="2">
    <location>
        <begin position="75"/>
        <end position="94"/>
    </location>
</feature>
<dbReference type="EMBL" id="AP018871">
    <property type="protein sequence ID" value="BBF89796.1"/>
    <property type="molecule type" value="Genomic_DNA"/>
</dbReference>
<reference evidence="5" key="1">
    <citation type="submission" date="2018-08" db="EMBL/GenBank/DDBJ databases">
        <title>Oryza nivara genomic DNA, chromosome 11, BAC clone:BBa0032F22.</title>
        <authorList>
            <person name="Wu J."/>
            <person name="Kanamori H."/>
        </authorList>
    </citation>
    <scope>NUCLEOTIDE SEQUENCE</scope>
    <source>
        <strain evidence="5">W0106</strain>
    </source>
</reference>
<evidence type="ECO:0000313" key="4">
    <source>
        <dbReference type="EMBL" id="BBF89796.1"/>
    </source>
</evidence>
<keyword evidence="2" id="KW-0812">Transmembrane</keyword>
<accession>A0A679BDV8</accession>
<keyword evidence="2" id="KW-1133">Transmembrane helix</keyword>
<dbReference type="EMBL" id="AP018872">
    <property type="protein sequence ID" value="BBF89799.1"/>
    <property type="molecule type" value="Genomic_DNA"/>
</dbReference>
<dbReference type="Pfam" id="PF05754">
    <property type="entry name" value="DUF834"/>
    <property type="match status" value="1"/>
</dbReference>
<evidence type="ECO:0000256" key="1">
    <source>
        <dbReference type="SAM" id="MobiDB-lite"/>
    </source>
</evidence>
<dbReference type="InterPro" id="IPR008552">
    <property type="entry name" value="DUF834"/>
</dbReference>
<keyword evidence="2" id="KW-0472">Membrane</keyword>
<feature type="compositionally biased region" description="Low complexity" evidence="1">
    <location>
        <begin position="244"/>
        <end position="258"/>
    </location>
</feature>
<gene>
    <name evidence="4" type="primary">BBa0106C08.74</name>
    <name evidence="5" type="synonym">BBa0032F22.4</name>
</gene>